<dbReference type="OMA" id="ACCVVSR"/>
<feature type="transmembrane region" description="Helical" evidence="2">
    <location>
        <begin position="30"/>
        <end position="55"/>
    </location>
</feature>
<dbReference type="Bgee" id="ENSGGOG00000044121">
    <property type="expression patterns" value="Expressed in prefrontal cortex"/>
</dbReference>
<dbReference type="KEGG" id="ggo:111258524"/>
<dbReference type="CTD" id="105378696"/>
<evidence type="ECO:0000313" key="4">
    <source>
        <dbReference type="Proteomes" id="UP000001519"/>
    </source>
</evidence>
<reference evidence="3 4" key="2">
    <citation type="journal article" date="2012" name="Nature">
        <title>Insights into hominid evolution from the gorilla genome sequence.</title>
        <authorList>
            <person name="Scally A."/>
            <person name="Dutheil J.Y."/>
            <person name="Hillier L.W."/>
            <person name="Jordan G.E."/>
            <person name="Goodhead I."/>
            <person name="Herrero J."/>
            <person name="Hobolth A."/>
            <person name="Lappalainen T."/>
            <person name="Mailund T."/>
            <person name="Marques-Bonet T."/>
            <person name="McCarthy S."/>
            <person name="Montgomery S.H."/>
            <person name="Schwalie P.C."/>
            <person name="Tang Y.A."/>
            <person name="Ward M.C."/>
            <person name="Xue Y."/>
            <person name="Yngvadottir B."/>
            <person name="Alkan C."/>
            <person name="Andersen L.N."/>
            <person name="Ayub Q."/>
            <person name="Ball E.V."/>
            <person name="Beal K."/>
            <person name="Bradley B.J."/>
            <person name="Chen Y."/>
            <person name="Clee C.M."/>
            <person name="Fitzgerald S."/>
            <person name="Graves T.A."/>
            <person name="Gu Y."/>
            <person name="Heath P."/>
            <person name="Heger A."/>
            <person name="Karakoc E."/>
            <person name="Kolb-Kokocinski A."/>
            <person name="Laird G.K."/>
            <person name="Lunter G."/>
            <person name="Meader S."/>
            <person name="Mort M."/>
            <person name="Mullikin J.C."/>
            <person name="Munch K."/>
            <person name="O'Connor T.D."/>
            <person name="Phillips A.D."/>
            <person name="Prado-Martinez J."/>
            <person name="Rogers A.S."/>
            <person name="Sajjadian S."/>
            <person name="Schmidt D."/>
            <person name="Shaw K."/>
            <person name="Simpson J.T."/>
            <person name="Stenson P.D."/>
            <person name="Turner D.J."/>
            <person name="Vigilant L."/>
            <person name="Vilella A.J."/>
            <person name="Whitener W."/>
            <person name="Zhu B."/>
            <person name="Cooper D.N."/>
            <person name="de Jong P."/>
            <person name="Dermitzakis E.T."/>
            <person name="Eichler E.E."/>
            <person name="Flicek P."/>
            <person name="Goldman N."/>
            <person name="Mundy N.I."/>
            <person name="Ning Z."/>
            <person name="Odom D.T."/>
            <person name="Ponting C.P."/>
            <person name="Quail M.A."/>
            <person name="Ryder O.A."/>
            <person name="Searle S.M."/>
            <person name="Warren W.C."/>
            <person name="Wilson R.K."/>
            <person name="Schierup M.H."/>
            <person name="Rogers J."/>
            <person name="Tyler-Smith C."/>
            <person name="Durbin R."/>
        </authorList>
    </citation>
    <scope>NUCLEOTIDE SEQUENCE [LARGE SCALE GENOMIC DNA]</scope>
</reference>
<keyword evidence="2" id="KW-0812">Transmembrane</keyword>
<dbReference type="EMBL" id="CABD030002990">
    <property type="status" value="NOT_ANNOTATED_CDS"/>
    <property type="molecule type" value="Genomic_DNA"/>
</dbReference>
<feature type="transmembrane region" description="Helical" evidence="2">
    <location>
        <begin position="61"/>
        <end position="83"/>
    </location>
</feature>
<evidence type="ECO:0000313" key="3">
    <source>
        <dbReference type="Ensembl" id="ENSGGOP00000040770.1"/>
    </source>
</evidence>
<keyword evidence="4" id="KW-1185">Reference proteome</keyword>
<reference evidence="4" key="1">
    <citation type="submission" date="2011-05" db="EMBL/GenBank/DDBJ databases">
        <title>Insights into the evolution of the great apes provided by the gorilla genome.</title>
        <authorList>
            <person name="Scally A."/>
        </authorList>
    </citation>
    <scope>NUCLEOTIDE SEQUENCE [LARGE SCALE GENOMIC DNA]</scope>
</reference>
<keyword evidence="2" id="KW-0472">Membrane</keyword>
<dbReference type="GeneTree" id="ENSGT00390000008086"/>
<protein>
    <submittedName>
        <fullName evidence="3">Transmembrane protein 275</fullName>
    </submittedName>
</protein>
<dbReference type="Ensembl" id="ENSGGOT00000061308.1">
    <property type="protein sequence ID" value="ENSGGOP00000040770.1"/>
    <property type="gene ID" value="ENSGGOG00000044121.1"/>
</dbReference>
<evidence type="ECO:0000256" key="2">
    <source>
        <dbReference type="SAM" id="Phobius"/>
    </source>
</evidence>
<dbReference type="RefSeq" id="NP_001344006.3">
    <property type="nucleotide sequence ID" value="NM_001357077.3"/>
</dbReference>
<dbReference type="Proteomes" id="UP000001519">
    <property type="component" value="Chromosome 1"/>
</dbReference>
<keyword evidence="2" id="KW-1133">Transmembrane helix</keyword>
<proteinExistence type="predicted"/>
<dbReference type="GeneID" id="111258524"/>
<evidence type="ECO:0000256" key="1">
    <source>
        <dbReference type="SAM" id="MobiDB-lite"/>
    </source>
</evidence>
<dbReference type="AlphaFoldDB" id="A0A2I2Z1A3"/>
<reference evidence="3" key="4">
    <citation type="submission" date="2025-09" db="UniProtKB">
        <authorList>
            <consortium name="Ensembl"/>
        </authorList>
    </citation>
    <scope>IDENTIFICATION</scope>
</reference>
<organism evidence="3 4">
    <name type="scientific">Gorilla gorilla gorilla</name>
    <name type="common">Western lowland gorilla</name>
    <dbReference type="NCBI Taxonomy" id="9595"/>
    <lineage>
        <taxon>Eukaryota</taxon>
        <taxon>Metazoa</taxon>
        <taxon>Chordata</taxon>
        <taxon>Craniata</taxon>
        <taxon>Vertebrata</taxon>
        <taxon>Euteleostomi</taxon>
        <taxon>Mammalia</taxon>
        <taxon>Eutheria</taxon>
        <taxon>Euarchontoglires</taxon>
        <taxon>Primates</taxon>
        <taxon>Haplorrhini</taxon>
        <taxon>Catarrhini</taxon>
        <taxon>Hominidae</taxon>
        <taxon>Gorilla</taxon>
    </lineage>
</organism>
<feature type="region of interest" description="Disordered" evidence="1">
    <location>
        <begin position="1"/>
        <end position="20"/>
    </location>
</feature>
<dbReference type="InParanoid" id="A0A2I2Z1A3"/>
<gene>
    <name evidence="3" type="primary">TMEM275</name>
</gene>
<name>A0A2I2Z1A3_GORGO</name>
<reference evidence="3" key="3">
    <citation type="submission" date="2025-08" db="UniProtKB">
        <authorList>
            <consortium name="Ensembl"/>
        </authorList>
    </citation>
    <scope>IDENTIFICATION</scope>
</reference>
<accession>A0A2I2Z1A3</accession>
<sequence>MPPAEKSEGPPVPAPAERARGRVPGLPSPALCCACGLCALLAGVNVTLAGAFASFLPEHNALLVVGPALLVLALGFFAACCVCSRRGLAPRARSAAAAGPGQGGGRAGPVALEMESSEPTAQDTTAVQLSPAVSAASSGCSSPGPSPLALEAPAPAAVCALRLEGVQLNPPRERAAP</sequence>
<feature type="region of interest" description="Disordered" evidence="1">
    <location>
        <begin position="94"/>
        <end position="122"/>
    </location>
</feature>